<name>A0AAJ4ZNX1_9RALS</name>
<dbReference type="Pfam" id="PF07238">
    <property type="entry name" value="PilZ"/>
    <property type="match status" value="1"/>
</dbReference>
<protein>
    <submittedName>
        <fullName evidence="6">Predicted glycosyltransferase</fullName>
    </submittedName>
</protein>
<dbReference type="AlphaFoldDB" id="A0AAJ4ZNX1"/>
<evidence type="ECO:0000313" key="6">
    <source>
        <dbReference type="EMBL" id="SUE35324.1"/>
    </source>
</evidence>
<organism evidence="6 7">
    <name type="scientific">Ralstonia mannitolilytica</name>
    <dbReference type="NCBI Taxonomy" id="105219"/>
    <lineage>
        <taxon>Bacteria</taxon>
        <taxon>Pseudomonadati</taxon>
        <taxon>Pseudomonadota</taxon>
        <taxon>Betaproteobacteria</taxon>
        <taxon>Burkholderiales</taxon>
        <taxon>Burkholderiaceae</taxon>
        <taxon>Ralstonia</taxon>
    </lineage>
</organism>
<evidence type="ECO:0000259" key="4">
    <source>
        <dbReference type="Pfam" id="PF07238"/>
    </source>
</evidence>
<sequence length="315" mass="33969">MPEVPARAFLPVATTDDSPQDMIQAARQLTQDDVPIGQPLPFIMGDPAGRLLLPAGVVVHDPDDVRLLFQHGPVLALTQVDTQDTAGTEPPKEPPEGRPRLGATGLSIGTVLQVHEKSAPLRGPLPCRLIGYVEGEALFITQPADAKRTLRPEARDVLMVRGFSGRAVITMMCSVVATGQFPVPYLVLSMPAKVQKMPLRRARRVQVRIGATVRPEGQCPAPTDRVAVLRDICLNGALVQSAAPTFRSGDRIALDFSAYVDGQQEDFALVGRVAGTSSVQEGTTAFPSFGVEFTLTKEQTARLSRLIIERLDEPL</sequence>
<evidence type="ECO:0000313" key="7">
    <source>
        <dbReference type="Proteomes" id="UP000255008"/>
    </source>
</evidence>
<evidence type="ECO:0000256" key="2">
    <source>
        <dbReference type="ARBA" id="ARBA00022741"/>
    </source>
</evidence>
<evidence type="ECO:0000259" key="5">
    <source>
        <dbReference type="Pfam" id="PF12945"/>
    </source>
</evidence>
<feature type="domain" description="PilZ" evidence="4">
    <location>
        <begin position="199"/>
        <end position="307"/>
    </location>
</feature>
<proteinExistence type="predicted"/>
<feature type="domain" description="Type III secretion system flagellar brake protein YcgR PilZN" evidence="5">
    <location>
        <begin position="108"/>
        <end position="191"/>
    </location>
</feature>
<dbReference type="InterPro" id="IPR009926">
    <property type="entry name" value="T3SS_YcgR_PilZN"/>
</dbReference>
<evidence type="ECO:0000256" key="3">
    <source>
        <dbReference type="ARBA" id="ARBA00023143"/>
    </source>
</evidence>
<dbReference type="GO" id="GO:0035438">
    <property type="term" value="F:cyclic-di-GMP binding"/>
    <property type="evidence" value="ECO:0007669"/>
    <property type="project" value="InterPro"/>
</dbReference>
<dbReference type="Pfam" id="PF12945">
    <property type="entry name" value="PilZNR"/>
    <property type="match status" value="1"/>
</dbReference>
<dbReference type="Gene3D" id="2.30.110.10">
    <property type="entry name" value="Electron Transport, Fmn-binding Protein, Chain A"/>
    <property type="match status" value="1"/>
</dbReference>
<comment type="caution">
    <text evidence="6">The sequence shown here is derived from an EMBL/GenBank/DDBJ whole genome shotgun (WGS) entry which is preliminary data.</text>
</comment>
<dbReference type="SUPFAM" id="SSF141371">
    <property type="entry name" value="PilZ domain-like"/>
    <property type="match status" value="2"/>
</dbReference>
<evidence type="ECO:0000256" key="1">
    <source>
        <dbReference type="ARBA" id="ARBA00022636"/>
    </source>
</evidence>
<reference evidence="6 7" key="1">
    <citation type="submission" date="2018-06" db="EMBL/GenBank/DDBJ databases">
        <authorList>
            <consortium name="Pathogen Informatics"/>
            <person name="Doyle S."/>
        </authorList>
    </citation>
    <scope>NUCLEOTIDE SEQUENCE [LARGE SCALE GENOMIC DNA]</scope>
    <source>
        <strain evidence="6 7">NCTC10894</strain>
    </source>
</reference>
<dbReference type="InterPro" id="IPR009875">
    <property type="entry name" value="PilZ_domain"/>
</dbReference>
<gene>
    <name evidence="6" type="ORF">NCTC10894_03337</name>
</gene>
<keyword evidence="3" id="KW-0975">Bacterial flagellum</keyword>
<dbReference type="Proteomes" id="UP000255008">
    <property type="component" value="Unassembled WGS sequence"/>
</dbReference>
<dbReference type="InterPro" id="IPR012349">
    <property type="entry name" value="Split_barrel_FMN-bd"/>
</dbReference>
<accession>A0AAJ4ZNX1</accession>
<keyword evidence="2" id="KW-0547">Nucleotide-binding</keyword>
<dbReference type="EMBL" id="UGVE01000002">
    <property type="protein sequence ID" value="SUE35324.1"/>
    <property type="molecule type" value="Genomic_DNA"/>
</dbReference>
<keyword evidence="1" id="KW-0973">c-di-GMP</keyword>